<organism evidence="2 3">
    <name type="scientific">Comamonas odontotermitis</name>
    <dbReference type="NCBI Taxonomy" id="379895"/>
    <lineage>
        <taxon>Bacteria</taxon>
        <taxon>Pseudomonadati</taxon>
        <taxon>Pseudomonadota</taxon>
        <taxon>Betaproteobacteria</taxon>
        <taxon>Burkholderiales</taxon>
        <taxon>Comamonadaceae</taxon>
        <taxon>Comamonas</taxon>
    </lineage>
</organism>
<feature type="compositionally biased region" description="Low complexity" evidence="1">
    <location>
        <begin position="230"/>
        <end position="244"/>
    </location>
</feature>
<comment type="caution">
    <text evidence="2">The sequence shown here is derived from an EMBL/GenBank/DDBJ whole genome shotgun (WGS) entry which is preliminary data.</text>
</comment>
<evidence type="ECO:0000313" key="2">
    <source>
        <dbReference type="EMBL" id="MBB6576915.1"/>
    </source>
</evidence>
<feature type="region of interest" description="Disordered" evidence="1">
    <location>
        <begin position="230"/>
        <end position="270"/>
    </location>
</feature>
<dbReference type="EMBL" id="JACHKZ010000004">
    <property type="protein sequence ID" value="MBB6576915.1"/>
    <property type="molecule type" value="Genomic_DNA"/>
</dbReference>
<dbReference type="InterPro" id="IPR027417">
    <property type="entry name" value="P-loop_NTPase"/>
</dbReference>
<sequence>MHSIPSNPAPALPPSVAANIWRGDCMVRTQLACTPTGWEALDCELPGKGWPSQSLTEVLQPQAGQLEWRLTAAALQQHSQQRKAIVAIGPPLPPHASGLAQQGLTPDQFVWINTSTPQDRLWALEQLIRANAAGVLLAWLPQASPEQIRRLQISAQQFEGLVFLFRPSSGQHQASAAPLRLLAHASKPWSLQLQIVKRRGPAHTGTLDLPAAPRSLQAFLTPRMLGNATATPSLTPLSAPSSSPVRHDTALGSAAAPSAKHADRATAQQH</sequence>
<evidence type="ECO:0000313" key="3">
    <source>
        <dbReference type="Proteomes" id="UP000562492"/>
    </source>
</evidence>
<dbReference type="Gene3D" id="3.40.50.300">
    <property type="entry name" value="P-loop containing nucleotide triphosphate hydrolases"/>
    <property type="match status" value="1"/>
</dbReference>
<dbReference type="RefSeq" id="WP_184705861.1">
    <property type="nucleotide sequence ID" value="NZ_JACHKZ010000004.1"/>
</dbReference>
<keyword evidence="3" id="KW-1185">Reference proteome</keyword>
<dbReference type="SUPFAM" id="SSF52540">
    <property type="entry name" value="P-loop containing nucleoside triphosphate hydrolases"/>
    <property type="match status" value="1"/>
</dbReference>
<gene>
    <name evidence="2" type="ORF">HNP33_000965</name>
</gene>
<accession>A0ABR6RCQ2</accession>
<reference evidence="2 3" key="1">
    <citation type="submission" date="2020-08" db="EMBL/GenBank/DDBJ databases">
        <title>Functional genomics of gut bacteria from endangered species of beetles.</title>
        <authorList>
            <person name="Carlos-Shanley C."/>
        </authorList>
    </citation>
    <scope>NUCLEOTIDE SEQUENCE [LARGE SCALE GENOMIC DNA]</scope>
    <source>
        <strain evidence="2 3">S00124</strain>
    </source>
</reference>
<protein>
    <submittedName>
        <fullName evidence="2">Protein ImuA</fullName>
    </submittedName>
</protein>
<proteinExistence type="predicted"/>
<name>A0ABR6RCQ2_9BURK</name>
<dbReference type="NCBIfam" id="NF033429">
    <property type="entry name" value="ImuA_translesion"/>
    <property type="match status" value="1"/>
</dbReference>
<dbReference type="Proteomes" id="UP000562492">
    <property type="component" value="Unassembled WGS sequence"/>
</dbReference>
<dbReference type="InterPro" id="IPR047610">
    <property type="entry name" value="ImuA_translesion"/>
</dbReference>
<evidence type="ECO:0000256" key="1">
    <source>
        <dbReference type="SAM" id="MobiDB-lite"/>
    </source>
</evidence>